<comment type="caution">
    <text evidence="1">The sequence shown here is derived from an EMBL/GenBank/DDBJ whole genome shotgun (WGS) entry which is preliminary data.</text>
</comment>
<name>A0ABT5UBQ8_9GAMM</name>
<organism evidence="1 2">
    <name type="scientific">Spartinivicinus poritis</name>
    <dbReference type="NCBI Taxonomy" id="2994640"/>
    <lineage>
        <taxon>Bacteria</taxon>
        <taxon>Pseudomonadati</taxon>
        <taxon>Pseudomonadota</taxon>
        <taxon>Gammaproteobacteria</taxon>
        <taxon>Oceanospirillales</taxon>
        <taxon>Zooshikellaceae</taxon>
        <taxon>Spartinivicinus</taxon>
    </lineage>
</organism>
<sequence length="152" mass="18106">MTELVYCYDVVTGVINGKAPNNIDYLRFDGKQVVDARNYHEFYIDKNGTKHIIQHEAEWQPLICNFNDELVKDSNGWRTKTEQEKLQEKLQEKIEAIKENRRQAYLFEADPLRAECVFDQYMKRDDVDIEAKKRQWAEKIQEIKARYPFPSA</sequence>
<protein>
    <submittedName>
        <fullName evidence="1">Uncharacterized protein</fullName>
    </submittedName>
</protein>
<dbReference type="Proteomes" id="UP001528823">
    <property type="component" value="Unassembled WGS sequence"/>
</dbReference>
<dbReference type="RefSeq" id="WP_274690139.1">
    <property type="nucleotide sequence ID" value="NZ_JAPMOU010000024.1"/>
</dbReference>
<accession>A0ABT5UBQ8</accession>
<evidence type="ECO:0000313" key="1">
    <source>
        <dbReference type="EMBL" id="MDE1463811.1"/>
    </source>
</evidence>
<proteinExistence type="predicted"/>
<gene>
    <name evidence="1" type="ORF">ORQ98_17810</name>
</gene>
<evidence type="ECO:0000313" key="2">
    <source>
        <dbReference type="Proteomes" id="UP001528823"/>
    </source>
</evidence>
<dbReference type="EMBL" id="JAPMOU010000024">
    <property type="protein sequence ID" value="MDE1463811.1"/>
    <property type="molecule type" value="Genomic_DNA"/>
</dbReference>
<keyword evidence="2" id="KW-1185">Reference proteome</keyword>
<reference evidence="1 2" key="1">
    <citation type="submission" date="2022-11" db="EMBL/GenBank/DDBJ databases">
        <title>Spartinivicinus poritis sp. nov., isolated from scleractinian coral Porites lutea.</title>
        <authorList>
            <person name="Zhang G."/>
            <person name="Cai L."/>
            <person name="Wei Q."/>
        </authorList>
    </citation>
    <scope>NUCLEOTIDE SEQUENCE [LARGE SCALE GENOMIC DNA]</scope>
    <source>
        <strain evidence="1 2">A2-2</strain>
    </source>
</reference>